<dbReference type="CDD" id="cd02947">
    <property type="entry name" value="TRX_family"/>
    <property type="match status" value="1"/>
</dbReference>
<dbReference type="InterPro" id="IPR013766">
    <property type="entry name" value="Thioredoxin_domain"/>
</dbReference>
<accession>A0A0W8E7B8</accession>
<dbReference type="PROSITE" id="PS51352">
    <property type="entry name" value="THIOREDOXIN_2"/>
    <property type="match status" value="1"/>
</dbReference>
<gene>
    <name evidence="6" type="ORF">ASZ90_018103</name>
</gene>
<keyword evidence="3" id="KW-1015">Disulfide bond</keyword>
<comment type="caution">
    <text evidence="6">The sequence shown here is derived from an EMBL/GenBank/DDBJ whole genome shotgun (WGS) entry which is preliminary data.</text>
</comment>
<dbReference type="PANTHER" id="PTHR45663">
    <property type="entry name" value="GEO12009P1"/>
    <property type="match status" value="1"/>
</dbReference>
<protein>
    <submittedName>
        <fullName evidence="6">Thioredoxin</fullName>
    </submittedName>
</protein>
<dbReference type="AlphaFoldDB" id="A0A0W8E7B8"/>
<dbReference type="NCBIfam" id="TIGR01068">
    <property type="entry name" value="thioredoxin"/>
    <property type="match status" value="1"/>
</dbReference>
<dbReference type="PANTHER" id="PTHR45663:SF11">
    <property type="entry name" value="GEO12009P1"/>
    <property type="match status" value="1"/>
</dbReference>
<dbReference type="InterPro" id="IPR017937">
    <property type="entry name" value="Thioredoxin_CS"/>
</dbReference>
<dbReference type="EMBL" id="LNQE01001846">
    <property type="protein sequence ID" value="KUG04512.1"/>
    <property type="molecule type" value="Genomic_DNA"/>
</dbReference>
<keyword evidence="1" id="KW-0813">Transport</keyword>
<dbReference type="PIRSF" id="PIRSF000077">
    <property type="entry name" value="Thioredoxin"/>
    <property type="match status" value="1"/>
</dbReference>
<reference evidence="6" key="1">
    <citation type="journal article" date="2015" name="Proc. Natl. Acad. Sci. U.S.A.">
        <title>Networks of energetic and metabolic interactions define dynamics in microbial communities.</title>
        <authorList>
            <person name="Embree M."/>
            <person name="Liu J.K."/>
            <person name="Al-Bassam M.M."/>
            <person name="Zengler K."/>
        </authorList>
    </citation>
    <scope>NUCLEOTIDE SEQUENCE</scope>
</reference>
<evidence type="ECO:0000313" key="6">
    <source>
        <dbReference type="EMBL" id="KUG04512.1"/>
    </source>
</evidence>
<dbReference type="SUPFAM" id="SSF52833">
    <property type="entry name" value="Thioredoxin-like"/>
    <property type="match status" value="1"/>
</dbReference>
<evidence type="ECO:0000256" key="4">
    <source>
        <dbReference type="ARBA" id="ARBA00023284"/>
    </source>
</evidence>
<dbReference type="InterPro" id="IPR036249">
    <property type="entry name" value="Thioredoxin-like_sf"/>
</dbReference>
<dbReference type="PRINTS" id="PR00421">
    <property type="entry name" value="THIOREDOXIN"/>
</dbReference>
<sequence length="108" mass="11779">MGSIKDITSANFDKEVLNSELPVLIDFWAPWCGPCRMVSPVVENLANENQGKINVGKINVDENQNLAMQYGVRSIPTLSFFKGGSEVKRVVGAQGKAQLQKVIDEVTG</sequence>
<evidence type="ECO:0000256" key="2">
    <source>
        <dbReference type="ARBA" id="ARBA00022982"/>
    </source>
</evidence>
<keyword evidence="2" id="KW-0249">Electron transport</keyword>
<proteinExistence type="predicted"/>
<dbReference type="PROSITE" id="PS00194">
    <property type="entry name" value="THIOREDOXIN_1"/>
    <property type="match status" value="1"/>
</dbReference>
<evidence type="ECO:0000259" key="5">
    <source>
        <dbReference type="PROSITE" id="PS51352"/>
    </source>
</evidence>
<dbReference type="GO" id="GO:0005829">
    <property type="term" value="C:cytosol"/>
    <property type="evidence" value="ECO:0007669"/>
    <property type="project" value="TreeGrafter"/>
</dbReference>
<dbReference type="GO" id="GO:0015035">
    <property type="term" value="F:protein-disulfide reductase activity"/>
    <property type="evidence" value="ECO:0007669"/>
    <property type="project" value="InterPro"/>
</dbReference>
<evidence type="ECO:0000256" key="1">
    <source>
        <dbReference type="ARBA" id="ARBA00022448"/>
    </source>
</evidence>
<dbReference type="Pfam" id="PF00085">
    <property type="entry name" value="Thioredoxin"/>
    <property type="match status" value="1"/>
</dbReference>
<dbReference type="Gene3D" id="3.40.30.10">
    <property type="entry name" value="Glutaredoxin"/>
    <property type="match status" value="1"/>
</dbReference>
<keyword evidence="4" id="KW-0676">Redox-active center</keyword>
<dbReference type="GO" id="GO:0045454">
    <property type="term" value="P:cell redox homeostasis"/>
    <property type="evidence" value="ECO:0007669"/>
    <property type="project" value="TreeGrafter"/>
</dbReference>
<feature type="domain" description="Thioredoxin" evidence="5">
    <location>
        <begin position="1"/>
        <end position="108"/>
    </location>
</feature>
<dbReference type="FunFam" id="3.40.30.10:FF:000001">
    <property type="entry name" value="Thioredoxin"/>
    <property type="match status" value="1"/>
</dbReference>
<evidence type="ECO:0000256" key="3">
    <source>
        <dbReference type="ARBA" id="ARBA00023157"/>
    </source>
</evidence>
<dbReference type="InterPro" id="IPR005746">
    <property type="entry name" value="Thioredoxin"/>
</dbReference>
<organism evidence="6">
    <name type="scientific">hydrocarbon metagenome</name>
    <dbReference type="NCBI Taxonomy" id="938273"/>
    <lineage>
        <taxon>unclassified sequences</taxon>
        <taxon>metagenomes</taxon>
        <taxon>ecological metagenomes</taxon>
    </lineage>
</organism>
<name>A0A0W8E7B8_9ZZZZ</name>